<dbReference type="Pfam" id="PF12833">
    <property type="entry name" value="HTH_18"/>
    <property type="match status" value="1"/>
</dbReference>
<evidence type="ECO:0000313" key="6">
    <source>
        <dbReference type="Proteomes" id="UP000739180"/>
    </source>
</evidence>
<dbReference type="PANTHER" id="PTHR47894">
    <property type="entry name" value="HTH-TYPE TRANSCRIPTIONAL REGULATOR GADX"/>
    <property type="match status" value="1"/>
</dbReference>
<dbReference type="PROSITE" id="PS01124">
    <property type="entry name" value="HTH_ARAC_FAMILY_2"/>
    <property type="match status" value="1"/>
</dbReference>
<feature type="domain" description="HTH araC/xylS-type" evidence="4">
    <location>
        <begin position="251"/>
        <end position="348"/>
    </location>
</feature>
<dbReference type="InterPro" id="IPR018060">
    <property type="entry name" value="HTH_AraC"/>
</dbReference>
<keyword evidence="1" id="KW-0805">Transcription regulation</keyword>
<dbReference type="Pfam" id="PF12625">
    <property type="entry name" value="Arabinose_bd"/>
    <property type="match status" value="1"/>
</dbReference>
<sequence>METGWDQPQVPLHLHPMGFIEAFCDLGADQTALLRDTGISPVLFDMRDVRISHGQFERLLLNGIELCDRPALGIWAGLRFDWSYWGTVGYVVHCSPSLKHAGEAFRRYLVLSQPGFALQTANSNAYLDADNRVVEPIDYMTGSDTERVLRTFIRDWRLAITLRVWDSCGNKAVQDPGVHVRLDIPRPASTEPYEALPCQSLRFGCDDSSISAHRDFVFRRFRLLRRRAFEQLLQDCERQLARSPEGVSFTERVRWHLRAHFRPGLKLEVVARQLRVTPRGLSRRLATDGTSFRRLMHSVRMEIVRHQLRHSRLRVEEVAAMAGFSCASSLRRAVKRWSGTTVGELRELPQ</sequence>
<reference evidence="5 6" key="1">
    <citation type="submission" date="2019-05" db="EMBL/GenBank/DDBJ databases">
        <title>Genome of Alcanivorax gelatiniphagus, an oil degrading marine bacteria.</title>
        <authorList>
            <person name="Kwon K.K."/>
        </authorList>
    </citation>
    <scope>NUCLEOTIDE SEQUENCE [LARGE SCALE GENOMIC DNA]</scope>
    <source>
        <strain evidence="5 6">MEBiC 08158</strain>
    </source>
</reference>
<organism evidence="5 6">
    <name type="scientific">Alloalcanivorax gelatiniphagus</name>
    <dbReference type="NCBI Taxonomy" id="1194167"/>
    <lineage>
        <taxon>Bacteria</taxon>
        <taxon>Pseudomonadati</taxon>
        <taxon>Pseudomonadota</taxon>
        <taxon>Gammaproteobacteria</taxon>
        <taxon>Oceanospirillales</taxon>
        <taxon>Alcanivoracaceae</taxon>
        <taxon>Alloalcanivorax</taxon>
    </lineage>
</organism>
<dbReference type="EMBL" id="VCQT01000020">
    <property type="protein sequence ID" value="TMW13940.1"/>
    <property type="molecule type" value="Genomic_DNA"/>
</dbReference>
<keyword evidence="2" id="KW-0238">DNA-binding</keyword>
<dbReference type="Gene3D" id="1.10.10.60">
    <property type="entry name" value="Homeodomain-like"/>
    <property type="match status" value="1"/>
</dbReference>
<dbReference type="SMART" id="SM00342">
    <property type="entry name" value="HTH_ARAC"/>
    <property type="match status" value="1"/>
</dbReference>
<keyword evidence="3" id="KW-0804">Transcription</keyword>
<dbReference type="RefSeq" id="WP_138771517.1">
    <property type="nucleotide sequence ID" value="NZ_JBHSSX010000006.1"/>
</dbReference>
<evidence type="ECO:0000256" key="2">
    <source>
        <dbReference type="ARBA" id="ARBA00023125"/>
    </source>
</evidence>
<gene>
    <name evidence="5" type="ORF">FGS76_04915</name>
</gene>
<keyword evidence="6" id="KW-1185">Reference proteome</keyword>
<comment type="caution">
    <text evidence="5">The sequence shown here is derived from an EMBL/GenBank/DDBJ whole genome shotgun (WGS) entry which is preliminary data.</text>
</comment>
<evidence type="ECO:0000313" key="5">
    <source>
        <dbReference type="EMBL" id="TMW13940.1"/>
    </source>
</evidence>
<dbReference type="Proteomes" id="UP000739180">
    <property type="component" value="Unassembled WGS sequence"/>
</dbReference>
<proteinExistence type="predicted"/>
<dbReference type="InterPro" id="IPR009057">
    <property type="entry name" value="Homeodomain-like_sf"/>
</dbReference>
<dbReference type="SUPFAM" id="SSF46689">
    <property type="entry name" value="Homeodomain-like"/>
    <property type="match status" value="1"/>
</dbReference>
<evidence type="ECO:0000256" key="1">
    <source>
        <dbReference type="ARBA" id="ARBA00023015"/>
    </source>
</evidence>
<evidence type="ECO:0000256" key="3">
    <source>
        <dbReference type="ARBA" id="ARBA00023163"/>
    </source>
</evidence>
<evidence type="ECO:0000259" key="4">
    <source>
        <dbReference type="PROSITE" id="PS01124"/>
    </source>
</evidence>
<name>A0ABY2XNC5_9GAMM</name>
<accession>A0ABY2XNC5</accession>
<protein>
    <submittedName>
        <fullName evidence="5">AraC family transcriptional regulator</fullName>
    </submittedName>
</protein>
<dbReference type="PANTHER" id="PTHR47894:SF1">
    <property type="entry name" value="HTH-TYPE TRANSCRIPTIONAL REGULATOR VQSM"/>
    <property type="match status" value="1"/>
</dbReference>
<dbReference type="InterPro" id="IPR032687">
    <property type="entry name" value="AraC-type_N"/>
</dbReference>